<dbReference type="Gene3D" id="3.30.450.40">
    <property type="match status" value="1"/>
</dbReference>
<dbReference type="SMART" id="SM00267">
    <property type="entry name" value="GGDEF"/>
    <property type="match status" value="1"/>
</dbReference>
<feature type="transmembrane region" description="Helical" evidence="5">
    <location>
        <begin position="455"/>
        <end position="477"/>
    </location>
</feature>
<sequence length="951" mass="106153">MARKLSFLDNKVARRILVSFILAALIPIGILGLLSYQQVSEQLRLQTAKSLHRSCKDYMMSFIDRLNNFESALRLVAIKVEKFGNGFRLIPFINEQSLVGQFDDLVIVAPNGEKTSLVSKTGFIPDLTALEIQEIAVGKSLIKPVVGPEPGNSRLWMAVSLAYTHHEASILMGRLKPEILWKAENIEPNELWVMNETNQLLFASKPDFVLPREVRSEFSLADSGQFDLNYRDDAYVGVYRNLPLKALFASGIIVIVQAQPESLAFAAIQQFSAIYPPVIVLAVLIVALLSARLITKYLTPLERLKAATLRIAEGDFSSRVNINSHDEFEELADSFNEMTRRLRSQFDILSTMAEIDRHILSALDATEIVDIALTRLPGVLYCDLISIAKVDPETYQVSDIHTRRTGHDTDIMAKPIMLGQKDILSLLEKQGSLIETNVNGKLSAYLKAFRGVDDWTFLIVPVVVNGTLSSIICLGYQGRNPIPPESRDAVRNFGDRIAVALSNAAWEEKLYQQAHYDPLTGLPNRLVLNDRLMQELARAKRDHTQLAVLFIDLDRFKTVNDSLGHAAGDELLTQVSRIFVNCVRETDLVVRIGGDEFVIVITDLHNHHNPMSMVSSIAEKILAALNHTLVVAGHAMTFTASLGVAIFPRDADNPQDLLKNADAAMYHAKDEGRANFRFYSPELNAAALENIKLEQELRGAIAREELRVYYQPKVDLSRRIVGAEALIRWQHAELGFISPAKFIPLAEHTGLIVEIGQWVFEQTCLWVKACHAKGFRPIRVSVNLSGIEFKRPDLVDKIAEILSKTGVNPQFIELELTESVAIGNIKDSVERMHKLKALGLSLSMDDFGTGFSSLSYLKELPLDIIKIDQSFVRHLELEKSSQAIVKSILALAHGLSMETVAEGVENEAQFDFLEQNQCQVFQGFLFSRPIPGEDFLKLLAESPVKEEPSKA</sequence>
<dbReference type="SUPFAM" id="SSF158472">
    <property type="entry name" value="HAMP domain-like"/>
    <property type="match status" value="1"/>
</dbReference>
<evidence type="ECO:0000256" key="2">
    <source>
        <dbReference type="ARBA" id="ARBA00012282"/>
    </source>
</evidence>
<dbReference type="PANTHER" id="PTHR44757">
    <property type="entry name" value="DIGUANYLATE CYCLASE DGCP"/>
    <property type="match status" value="1"/>
</dbReference>
<dbReference type="InterPro" id="IPR035919">
    <property type="entry name" value="EAL_sf"/>
</dbReference>
<dbReference type="InterPro" id="IPR001633">
    <property type="entry name" value="EAL_dom"/>
</dbReference>
<dbReference type="eggNOG" id="COG5001">
    <property type="taxonomic scope" value="Bacteria"/>
</dbReference>
<dbReference type="InterPro" id="IPR000160">
    <property type="entry name" value="GGDEF_dom"/>
</dbReference>
<feature type="domain" description="GGDEF" evidence="8">
    <location>
        <begin position="544"/>
        <end position="681"/>
    </location>
</feature>
<dbReference type="PROSITE" id="PS50885">
    <property type="entry name" value="HAMP"/>
    <property type="match status" value="1"/>
</dbReference>
<dbReference type="Pfam" id="PF00563">
    <property type="entry name" value="EAL"/>
    <property type="match status" value="1"/>
</dbReference>
<dbReference type="Gene3D" id="6.10.340.10">
    <property type="match status" value="1"/>
</dbReference>
<evidence type="ECO:0000256" key="3">
    <source>
        <dbReference type="ARBA" id="ARBA00022636"/>
    </source>
</evidence>
<dbReference type="FunFam" id="3.20.20.450:FF:000001">
    <property type="entry name" value="Cyclic di-GMP phosphodiesterase yahA"/>
    <property type="match status" value="1"/>
</dbReference>
<comment type="catalytic activity">
    <reaction evidence="4">
        <text>3',3'-c-di-GMP + H2O = 5'-phosphoguanylyl(3'-&gt;5')guanosine + H(+)</text>
        <dbReference type="Rhea" id="RHEA:24902"/>
        <dbReference type="ChEBI" id="CHEBI:15377"/>
        <dbReference type="ChEBI" id="CHEBI:15378"/>
        <dbReference type="ChEBI" id="CHEBI:58754"/>
        <dbReference type="ChEBI" id="CHEBI:58805"/>
        <dbReference type="EC" id="3.1.4.52"/>
    </reaction>
    <physiologicalReaction direction="left-to-right" evidence="4">
        <dbReference type="Rhea" id="RHEA:24903"/>
    </physiologicalReaction>
</comment>
<comment type="cofactor">
    <cofactor evidence="1">
        <name>Mg(2+)</name>
        <dbReference type="ChEBI" id="CHEBI:18420"/>
    </cofactor>
</comment>
<dbReference type="SUPFAM" id="SSF55073">
    <property type="entry name" value="Nucleotide cyclase"/>
    <property type="match status" value="1"/>
</dbReference>
<dbReference type="SUPFAM" id="SSF55781">
    <property type="entry name" value="GAF domain-like"/>
    <property type="match status" value="1"/>
</dbReference>
<evidence type="ECO:0000259" key="6">
    <source>
        <dbReference type="PROSITE" id="PS50883"/>
    </source>
</evidence>
<evidence type="ECO:0000256" key="1">
    <source>
        <dbReference type="ARBA" id="ARBA00001946"/>
    </source>
</evidence>
<dbReference type="PANTHER" id="PTHR44757:SF2">
    <property type="entry name" value="BIOFILM ARCHITECTURE MAINTENANCE PROTEIN MBAA"/>
    <property type="match status" value="1"/>
</dbReference>
<dbReference type="SUPFAM" id="SSF141868">
    <property type="entry name" value="EAL domain-like"/>
    <property type="match status" value="1"/>
</dbReference>
<dbReference type="CDD" id="cd01948">
    <property type="entry name" value="EAL"/>
    <property type="match status" value="1"/>
</dbReference>
<keyword evidence="5" id="KW-0812">Transmembrane</keyword>
<dbReference type="NCBIfam" id="TIGR00254">
    <property type="entry name" value="GGDEF"/>
    <property type="match status" value="1"/>
</dbReference>
<name>V5BXK7_9GAMM</name>
<gene>
    <name evidence="9" type="ORF">MGMO_53c00130</name>
</gene>
<dbReference type="CDD" id="cd06225">
    <property type="entry name" value="HAMP"/>
    <property type="match status" value="1"/>
</dbReference>
<evidence type="ECO:0000259" key="8">
    <source>
        <dbReference type="PROSITE" id="PS50887"/>
    </source>
</evidence>
<dbReference type="InterPro" id="IPR029787">
    <property type="entry name" value="Nucleotide_cyclase"/>
</dbReference>
<comment type="caution">
    <text evidence="9">The sequence shown here is derived from an EMBL/GenBank/DDBJ whole genome shotgun (WGS) entry which is preliminary data.</text>
</comment>
<dbReference type="AlphaFoldDB" id="V5BXK7"/>
<feature type="domain" description="HAMP" evidence="7">
    <location>
        <begin position="295"/>
        <end position="347"/>
    </location>
</feature>
<dbReference type="Pfam" id="PF00672">
    <property type="entry name" value="HAMP"/>
    <property type="match status" value="1"/>
</dbReference>
<evidence type="ECO:0000256" key="4">
    <source>
        <dbReference type="ARBA" id="ARBA00051114"/>
    </source>
</evidence>
<reference evidence="9 10" key="1">
    <citation type="journal article" date="2013" name="Genome Announc.">
        <title>Draft Genome Sequence of the Methanotrophic Gammaproteobacterium Methyloglobulus morosus DSM 22980 Strain KoM1.</title>
        <authorList>
            <person name="Poehlein A."/>
            <person name="Deutzmann J.S."/>
            <person name="Daniel R."/>
            <person name="Simeonova D.D."/>
        </authorList>
    </citation>
    <scope>NUCLEOTIDE SEQUENCE [LARGE SCALE GENOMIC DNA]</scope>
    <source>
        <strain evidence="9 10">KoM1</strain>
    </source>
</reference>
<proteinExistence type="predicted"/>
<dbReference type="OrthoDB" id="8553030at2"/>
<dbReference type="PATRIC" id="fig|1116472.3.peg.1550"/>
<dbReference type="EC" id="3.1.4.52" evidence="2"/>
<dbReference type="GO" id="GO:0071111">
    <property type="term" value="F:cyclic-guanylate-specific phosphodiesterase activity"/>
    <property type="evidence" value="ECO:0007669"/>
    <property type="project" value="UniProtKB-EC"/>
</dbReference>
<keyword evidence="3" id="KW-0973">c-di-GMP</keyword>
<dbReference type="PROSITE" id="PS50883">
    <property type="entry name" value="EAL"/>
    <property type="match status" value="1"/>
</dbReference>
<evidence type="ECO:0000256" key="5">
    <source>
        <dbReference type="SAM" id="Phobius"/>
    </source>
</evidence>
<dbReference type="InterPro" id="IPR052155">
    <property type="entry name" value="Biofilm_reg_signaling"/>
</dbReference>
<dbReference type="CDD" id="cd01949">
    <property type="entry name" value="GGDEF"/>
    <property type="match status" value="1"/>
</dbReference>
<keyword evidence="5" id="KW-1133">Transmembrane helix</keyword>
<feature type="transmembrane region" description="Helical" evidence="5">
    <location>
        <begin position="274"/>
        <end position="295"/>
    </location>
</feature>
<organism evidence="9 10">
    <name type="scientific">Methyloglobulus morosus KoM1</name>
    <dbReference type="NCBI Taxonomy" id="1116472"/>
    <lineage>
        <taxon>Bacteria</taxon>
        <taxon>Pseudomonadati</taxon>
        <taxon>Pseudomonadota</taxon>
        <taxon>Gammaproteobacteria</taxon>
        <taxon>Methylococcales</taxon>
        <taxon>Methylococcaceae</taxon>
        <taxon>Methyloglobulus</taxon>
    </lineage>
</organism>
<evidence type="ECO:0000313" key="10">
    <source>
        <dbReference type="Proteomes" id="UP000017842"/>
    </source>
</evidence>
<dbReference type="SMART" id="SM00052">
    <property type="entry name" value="EAL"/>
    <property type="match status" value="1"/>
</dbReference>
<dbReference type="SMART" id="SM00304">
    <property type="entry name" value="HAMP"/>
    <property type="match status" value="1"/>
</dbReference>
<dbReference type="GO" id="GO:0071732">
    <property type="term" value="P:cellular response to nitric oxide"/>
    <property type="evidence" value="ECO:0007669"/>
    <property type="project" value="UniProtKB-ARBA"/>
</dbReference>
<dbReference type="Proteomes" id="UP000017842">
    <property type="component" value="Unassembled WGS sequence"/>
</dbReference>
<keyword evidence="5" id="KW-0472">Membrane</keyword>
<dbReference type="STRING" id="1116472.MGMO_53c00130"/>
<dbReference type="eggNOG" id="COG3850">
    <property type="taxonomic scope" value="Bacteria"/>
</dbReference>
<evidence type="ECO:0000313" key="9">
    <source>
        <dbReference type="EMBL" id="ESS72554.1"/>
    </source>
</evidence>
<dbReference type="InterPro" id="IPR043128">
    <property type="entry name" value="Rev_trsase/Diguanyl_cyclase"/>
</dbReference>
<protein>
    <recommendedName>
        <fullName evidence="2">cyclic-guanylate-specific phosphodiesterase</fullName>
        <ecNumber evidence="2">3.1.4.52</ecNumber>
    </recommendedName>
</protein>
<dbReference type="InterPro" id="IPR003660">
    <property type="entry name" value="HAMP_dom"/>
</dbReference>
<dbReference type="PROSITE" id="PS50887">
    <property type="entry name" value="GGDEF"/>
    <property type="match status" value="1"/>
</dbReference>
<feature type="domain" description="EAL" evidence="6">
    <location>
        <begin position="690"/>
        <end position="943"/>
    </location>
</feature>
<dbReference type="Pfam" id="PF00990">
    <property type="entry name" value="GGDEF"/>
    <property type="match status" value="1"/>
</dbReference>
<accession>V5BXK7</accession>
<evidence type="ECO:0000259" key="7">
    <source>
        <dbReference type="PROSITE" id="PS50885"/>
    </source>
</evidence>
<dbReference type="EMBL" id="AYLO01000051">
    <property type="protein sequence ID" value="ESS72554.1"/>
    <property type="molecule type" value="Genomic_DNA"/>
</dbReference>
<dbReference type="GO" id="GO:0007165">
    <property type="term" value="P:signal transduction"/>
    <property type="evidence" value="ECO:0007669"/>
    <property type="project" value="InterPro"/>
</dbReference>
<dbReference type="RefSeq" id="WP_023494351.1">
    <property type="nucleotide sequence ID" value="NZ_AYLO01000051.1"/>
</dbReference>
<dbReference type="Gene3D" id="3.30.70.270">
    <property type="match status" value="1"/>
</dbReference>
<feature type="transmembrane region" description="Helical" evidence="5">
    <location>
        <begin position="12"/>
        <end position="36"/>
    </location>
</feature>
<dbReference type="FunFam" id="3.30.70.270:FF:000001">
    <property type="entry name" value="Diguanylate cyclase domain protein"/>
    <property type="match status" value="1"/>
</dbReference>
<dbReference type="GO" id="GO:0016020">
    <property type="term" value="C:membrane"/>
    <property type="evidence" value="ECO:0007669"/>
    <property type="project" value="InterPro"/>
</dbReference>
<dbReference type="Gene3D" id="3.20.20.450">
    <property type="entry name" value="EAL domain"/>
    <property type="match status" value="1"/>
</dbReference>
<keyword evidence="10" id="KW-1185">Reference proteome</keyword>
<dbReference type="InterPro" id="IPR029016">
    <property type="entry name" value="GAF-like_dom_sf"/>
</dbReference>